<dbReference type="AlphaFoldDB" id="A0A5B7D4Z3"/>
<gene>
    <name evidence="1" type="primary">Mkln1_1</name>
    <name evidence="1" type="ORF">E2C01_009340</name>
</gene>
<accession>A0A5B7D4Z3</accession>
<comment type="caution">
    <text evidence="1">The sequence shown here is derived from an EMBL/GenBank/DDBJ whole genome shotgun (WGS) entry which is preliminary data.</text>
</comment>
<reference evidence="1 2" key="1">
    <citation type="submission" date="2019-05" db="EMBL/GenBank/DDBJ databases">
        <title>Another draft genome of Portunus trituberculatus and its Hox gene families provides insights of decapod evolution.</title>
        <authorList>
            <person name="Jeong J.-H."/>
            <person name="Song I."/>
            <person name="Kim S."/>
            <person name="Choi T."/>
            <person name="Kim D."/>
            <person name="Ryu S."/>
            <person name="Kim W."/>
        </authorList>
    </citation>
    <scope>NUCLEOTIDE SEQUENCE [LARGE SCALE GENOMIC DNA]</scope>
    <source>
        <tissue evidence="1">Muscle</tissue>
    </source>
</reference>
<dbReference type="EMBL" id="VSRR010000513">
    <property type="protein sequence ID" value="MPC16515.1"/>
    <property type="molecule type" value="Genomic_DNA"/>
</dbReference>
<protein>
    <submittedName>
        <fullName evidence="1">Muskelin</fullName>
    </submittedName>
</protein>
<proteinExistence type="predicted"/>
<evidence type="ECO:0000313" key="2">
    <source>
        <dbReference type="Proteomes" id="UP000324222"/>
    </source>
</evidence>
<name>A0A5B7D4Z3_PORTR</name>
<sequence length="214" mass="23760">MLIHDAASGFSELARENSVMALKYLQTRLHSAVDHNDPHQVQDFQALATTLFQPQDDMSIGYVQAFPDDDSSATPTTTDLGWNGWDDEESVIQLATSLKGVVLEVLAQLDGKVEENIDGVFYPVVVDMGLERTLVWPDVSLDTAELRGPVDMKFQLVGKEESLSTYVANIEDPLHPRKVPVIMANFFHWPKKVKEGVVAGLLTRSHKVVRDEAS</sequence>
<dbReference type="OrthoDB" id="10052615at2759"/>
<organism evidence="1 2">
    <name type="scientific">Portunus trituberculatus</name>
    <name type="common">Swimming crab</name>
    <name type="synonym">Neptunus trituberculatus</name>
    <dbReference type="NCBI Taxonomy" id="210409"/>
    <lineage>
        <taxon>Eukaryota</taxon>
        <taxon>Metazoa</taxon>
        <taxon>Ecdysozoa</taxon>
        <taxon>Arthropoda</taxon>
        <taxon>Crustacea</taxon>
        <taxon>Multicrustacea</taxon>
        <taxon>Malacostraca</taxon>
        <taxon>Eumalacostraca</taxon>
        <taxon>Eucarida</taxon>
        <taxon>Decapoda</taxon>
        <taxon>Pleocyemata</taxon>
        <taxon>Brachyura</taxon>
        <taxon>Eubrachyura</taxon>
        <taxon>Portunoidea</taxon>
        <taxon>Portunidae</taxon>
        <taxon>Portuninae</taxon>
        <taxon>Portunus</taxon>
    </lineage>
</organism>
<dbReference type="Proteomes" id="UP000324222">
    <property type="component" value="Unassembled WGS sequence"/>
</dbReference>
<evidence type="ECO:0000313" key="1">
    <source>
        <dbReference type="EMBL" id="MPC16515.1"/>
    </source>
</evidence>
<keyword evidence="2" id="KW-1185">Reference proteome</keyword>